<dbReference type="Pfam" id="PF05044">
    <property type="entry name" value="HPD"/>
    <property type="match status" value="1"/>
</dbReference>
<dbReference type="Proteomes" id="UP000694382">
    <property type="component" value="Chromosome 5"/>
</dbReference>
<evidence type="ECO:0000256" key="7">
    <source>
        <dbReference type="SAM" id="MobiDB-lite"/>
    </source>
</evidence>
<dbReference type="GO" id="GO:0005737">
    <property type="term" value="C:cytoplasm"/>
    <property type="evidence" value="ECO:0007669"/>
    <property type="project" value="UniProtKB-ARBA"/>
</dbReference>
<keyword evidence="4" id="KW-0371">Homeobox</keyword>
<evidence type="ECO:0000313" key="9">
    <source>
        <dbReference type="Proteomes" id="UP000694382"/>
    </source>
</evidence>
<evidence type="ECO:0000256" key="6">
    <source>
        <dbReference type="ARBA" id="ARBA00023242"/>
    </source>
</evidence>
<dbReference type="GO" id="GO:0070365">
    <property type="term" value="P:hepatocyte differentiation"/>
    <property type="evidence" value="ECO:0007669"/>
    <property type="project" value="UniProtKB-ARBA"/>
</dbReference>
<dbReference type="Ensembl" id="ENSCPVT00000002911.2">
    <property type="protein sequence ID" value="ENSCPVP00000002801.2"/>
    <property type="gene ID" value="ENSCPVG00000002073.2"/>
</dbReference>
<dbReference type="FunFam" id="1.10.10.500:FF:000001">
    <property type="entry name" value="Prospero homeobox protein 1"/>
    <property type="match status" value="1"/>
</dbReference>
<comment type="subcellular location">
    <subcellularLocation>
        <location evidence="1">Nucleus</location>
    </subcellularLocation>
</comment>
<keyword evidence="9" id="KW-1185">Reference proteome</keyword>
<dbReference type="GO" id="GO:0070309">
    <property type="term" value="P:lens fiber cell morphogenesis"/>
    <property type="evidence" value="ECO:0007669"/>
    <property type="project" value="UniProtKB-ARBA"/>
</dbReference>
<dbReference type="PANTHER" id="PTHR12198:SF5">
    <property type="entry name" value="PROSPERO HOMEOBOX PROTEIN 2"/>
    <property type="match status" value="1"/>
</dbReference>
<feature type="region of interest" description="Disordered" evidence="7">
    <location>
        <begin position="172"/>
        <end position="191"/>
    </location>
</feature>
<dbReference type="SUPFAM" id="SSF46689">
    <property type="entry name" value="Homeodomain-like"/>
    <property type="match status" value="1"/>
</dbReference>
<reference evidence="8" key="3">
    <citation type="submission" date="2025-09" db="UniProtKB">
        <authorList>
            <consortium name="Ensembl"/>
        </authorList>
    </citation>
    <scope>IDENTIFICATION</scope>
</reference>
<evidence type="ECO:0000256" key="3">
    <source>
        <dbReference type="ARBA" id="ARBA00023125"/>
    </source>
</evidence>
<dbReference type="GO" id="GO:0005634">
    <property type="term" value="C:nucleus"/>
    <property type="evidence" value="ECO:0007669"/>
    <property type="project" value="UniProtKB-SubCell"/>
</dbReference>
<proteinExistence type="predicted"/>
<evidence type="ECO:0000256" key="4">
    <source>
        <dbReference type="ARBA" id="ARBA00023155"/>
    </source>
</evidence>
<protein>
    <submittedName>
        <fullName evidence="8">Uncharacterized protein</fullName>
    </submittedName>
</protein>
<dbReference type="GO" id="GO:0000981">
    <property type="term" value="F:DNA-binding transcription factor activity, RNA polymerase II-specific"/>
    <property type="evidence" value="ECO:0007669"/>
    <property type="project" value="TreeGrafter"/>
</dbReference>
<dbReference type="GO" id="GO:0001945">
    <property type="term" value="P:lymph vessel development"/>
    <property type="evidence" value="ECO:0007669"/>
    <property type="project" value="UniProtKB-ARBA"/>
</dbReference>
<dbReference type="GO" id="GO:0048646">
    <property type="term" value="P:anatomical structure formation involved in morphogenesis"/>
    <property type="evidence" value="ECO:0007669"/>
    <property type="project" value="UniProtKB-ARBA"/>
</dbReference>
<dbReference type="Gene3D" id="1.10.10.500">
    <property type="entry name" value="Homeo-prospero domain"/>
    <property type="match status" value="1"/>
</dbReference>
<dbReference type="GO" id="GO:0031016">
    <property type="term" value="P:pancreas development"/>
    <property type="evidence" value="ECO:0007669"/>
    <property type="project" value="UniProtKB-ARBA"/>
</dbReference>
<dbReference type="PROSITE" id="PS51818">
    <property type="entry name" value="HOMEO_PROSPERO"/>
    <property type="match status" value="1"/>
</dbReference>
<reference evidence="8" key="1">
    <citation type="submission" date="2020-02" db="EMBL/GenBank/DDBJ databases">
        <authorList>
            <person name="Enbody D E."/>
            <person name="Pettersson E M."/>
        </authorList>
    </citation>
    <scope>NUCLEOTIDE SEQUENCE [LARGE SCALE GENOMIC DNA]</scope>
</reference>
<feature type="compositionally biased region" description="Basic and acidic residues" evidence="7">
    <location>
        <begin position="101"/>
        <end position="116"/>
    </location>
</feature>
<dbReference type="AlphaFoldDB" id="A0A8C3MFS1"/>
<evidence type="ECO:0000256" key="1">
    <source>
        <dbReference type="ARBA" id="ARBA00004123"/>
    </source>
</evidence>
<feature type="region of interest" description="Disordered" evidence="7">
    <location>
        <begin position="82"/>
        <end position="141"/>
    </location>
</feature>
<evidence type="ECO:0000256" key="2">
    <source>
        <dbReference type="ARBA" id="ARBA00023015"/>
    </source>
</evidence>
<dbReference type="InterPro" id="IPR023082">
    <property type="entry name" value="Homeo_prospero_dom"/>
</dbReference>
<dbReference type="GO" id="GO:0000978">
    <property type="term" value="F:RNA polymerase II cis-regulatory region sequence-specific DNA binding"/>
    <property type="evidence" value="ECO:0007669"/>
    <property type="project" value="TreeGrafter"/>
</dbReference>
<organism evidence="8 9">
    <name type="scientific">Geospiza parvula</name>
    <name type="common">Small tree-finch</name>
    <name type="synonym">Camarhynchus parvulus</name>
    <dbReference type="NCBI Taxonomy" id="87175"/>
    <lineage>
        <taxon>Eukaryota</taxon>
        <taxon>Metazoa</taxon>
        <taxon>Chordata</taxon>
        <taxon>Craniata</taxon>
        <taxon>Vertebrata</taxon>
        <taxon>Euteleostomi</taxon>
        <taxon>Archelosauria</taxon>
        <taxon>Archosauria</taxon>
        <taxon>Dinosauria</taxon>
        <taxon>Saurischia</taxon>
        <taxon>Theropoda</taxon>
        <taxon>Coelurosauria</taxon>
        <taxon>Aves</taxon>
        <taxon>Neognathae</taxon>
        <taxon>Neoaves</taxon>
        <taxon>Telluraves</taxon>
        <taxon>Australaves</taxon>
        <taxon>Passeriformes</taxon>
        <taxon>Thraupidae</taxon>
        <taxon>Camarhynchus</taxon>
    </lineage>
</organism>
<feature type="region of interest" description="Disordered" evidence="7">
    <location>
        <begin position="250"/>
        <end position="273"/>
    </location>
</feature>
<dbReference type="InterPro" id="IPR009057">
    <property type="entry name" value="Homeodomain-like_sf"/>
</dbReference>
<dbReference type="GO" id="GO:0035295">
    <property type="term" value="P:tube development"/>
    <property type="evidence" value="ECO:0007669"/>
    <property type="project" value="UniProtKB-ARBA"/>
</dbReference>
<keyword evidence="6" id="KW-0539">Nucleus</keyword>
<feature type="region of interest" description="Disordered" evidence="7">
    <location>
        <begin position="329"/>
        <end position="349"/>
    </location>
</feature>
<evidence type="ECO:0000256" key="5">
    <source>
        <dbReference type="ARBA" id="ARBA00023163"/>
    </source>
</evidence>
<dbReference type="GO" id="GO:0007417">
    <property type="term" value="P:central nervous system development"/>
    <property type="evidence" value="ECO:0007669"/>
    <property type="project" value="UniProtKB-ARBA"/>
</dbReference>
<dbReference type="InterPro" id="IPR037131">
    <property type="entry name" value="Homeo_prospero_dom_sf"/>
</dbReference>
<dbReference type="GO" id="GO:0048598">
    <property type="term" value="P:embryonic morphogenesis"/>
    <property type="evidence" value="ECO:0007669"/>
    <property type="project" value="UniProtKB-ARBA"/>
</dbReference>
<dbReference type="GO" id="GO:0060042">
    <property type="term" value="P:retina morphogenesis in camera-type eye"/>
    <property type="evidence" value="ECO:0007669"/>
    <property type="project" value="UniProtKB-ARBA"/>
</dbReference>
<dbReference type="InterPro" id="IPR039350">
    <property type="entry name" value="Prospero_homeodomain"/>
</dbReference>
<name>A0A8C3MFS1_GEOPR</name>
<feature type="compositionally biased region" description="Basic and acidic residues" evidence="7">
    <location>
        <begin position="180"/>
        <end position="189"/>
    </location>
</feature>
<evidence type="ECO:0000313" key="8">
    <source>
        <dbReference type="Ensembl" id="ENSCPVP00000002801.2"/>
    </source>
</evidence>
<sequence>MVGRNLDPTVLFPSSQAVALPHDYKCGACPGEGQALAFPRTRGPAPLPCAGDGDQLSNQHPREQLCDQHLRAKRARVESIIQGMSLPPTPQASDTSLEAPFGHERERGGDMPQDSKRKPRVPQQGLGAAGRVAPTGGSSHAKGCQQLKEQLCFLEQQLRWLQEKFYQVCDSEDAAQTQEDSEKVEDRGDTGGLPSAVRVLSQALKHELSVVTSQVVDSVLKTLWPKADSHIQKQHQSLLMLGPDARREYSAGGKCRKPLAKPSPMNAPGSLGSPQAEVLPGALGKSLSSYVASFSSKGVRKSSRVPSMGYSLGSATSVQHSQLLSQLLGHGQHSPWGSDSRESPSALERGCPEPLELPWGSVKLRSSIVRQQQHHPLPLSPASMESLALLPAGVVLRDMPSSGLAMCRLSLTPGQMQEALTPGHLKKAKLMFFFTRYPSSTLLKTYFLDVQFSRCITSQLIKWFSNFREFYYIQVEKFARQALLEGVVDACTLQVSRDSELFRALNMHYNKGNDFEVPGRFLEVASLTLQEFFSAVRAGKDADPSWKKPIYKIISKLDSDIPEGFKAAGCSQELLHS</sequence>
<keyword evidence="3" id="KW-0238">DNA-binding</keyword>
<keyword evidence="2" id="KW-0805">Transcription regulation</keyword>
<dbReference type="PANTHER" id="PTHR12198">
    <property type="entry name" value="HOMEOBOX PROTEIN PROSPERO/PROX-1/CEH-26"/>
    <property type="match status" value="1"/>
</dbReference>
<keyword evidence="5" id="KW-0804">Transcription</keyword>
<accession>A0A8C3MFS1</accession>
<reference evidence="8" key="2">
    <citation type="submission" date="2025-08" db="UniProtKB">
        <authorList>
            <consortium name="Ensembl"/>
        </authorList>
    </citation>
    <scope>IDENTIFICATION</scope>
</reference>
<accession>A0A8U8B8N3</accession>